<dbReference type="InterPro" id="IPR041071">
    <property type="entry name" value="DAHP_snth_FXD"/>
</dbReference>
<organism evidence="4 5">
    <name type="scientific">Tepidibacillus decaturensis</name>
    <dbReference type="NCBI Taxonomy" id="1413211"/>
    <lineage>
        <taxon>Bacteria</taxon>
        <taxon>Bacillati</taxon>
        <taxon>Bacillota</taxon>
        <taxon>Bacilli</taxon>
        <taxon>Bacillales</taxon>
        <taxon>Bacillaceae</taxon>
        <taxon>Tepidibacillus</taxon>
    </lineage>
</organism>
<dbReference type="Gene3D" id="3.30.70.1140">
    <property type="entry name" value="Phospho-2-dehydro-3-deoxyheptonate aldolase, domain 1"/>
    <property type="match status" value="1"/>
</dbReference>
<dbReference type="GO" id="GO:0009073">
    <property type="term" value="P:aromatic amino acid family biosynthetic process"/>
    <property type="evidence" value="ECO:0007669"/>
    <property type="project" value="InterPro"/>
</dbReference>
<dbReference type="AlphaFoldDB" id="A0A135L6V3"/>
<evidence type="ECO:0000313" key="4">
    <source>
        <dbReference type="EMBL" id="KXG44700.1"/>
    </source>
</evidence>
<protein>
    <submittedName>
        <fullName evidence="4">3-deoxy-7-phosphoheptulonate synthase</fullName>
    </submittedName>
</protein>
<keyword evidence="1" id="KW-0808">Transferase</keyword>
<dbReference type="STRING" id="1413211.U473_12200"/>
<dbReference type="SUPFAM" id="SSF51569">
    <property type="entry name" value="Aldolase"/>
    <property type="match status" value="1"/>
</dbReference>
<feature type="domain" description="DAHP synthetase I/KDSA" evidence="2">
    <location>
        <begin position="89"/>
        <end position="326"/>
    </location>
</feature>
<evidence type="ECO:0000259" key="2">
    <source>
        <dbReference type="Pfam" id="PF00793"/>
    </source>
</evidence>
<sequence>MIVVLKSGVNEEQVSKVSEKIEKMGVLVHVSRGQDLTILGLIGDTQRLDTSKLESIDIVEKVIRVQQPFKLANRLFHPENSTVKIENQQVGGDSFTIIAGPCSVESEEQIMTVAQGVKESGAHMLRGGAYKPRTSPYGFQGLQEEGLQLLKMAKEHTSLPIVTEVISPDLVGVVSEYSDVLQVGARNMQNFQLLKEIGKTNKPVLLKRGASATIEEWLLAAEYILSEGNENVILCERGIRTFEKYTRNTLDLSSIPVVKKLSHLPVIVDPSHAAGKRDWVIPLARAAMAVGADGIIVEVHQQPEIALSDAAQQLTLPMFDDLINDLKKMADVMGRKI</sequence>
<evidence type="ECO:0000259" key="3">
    <source>
        <dbReference type="Pfam" id="PF18152"/>
    </source>
</evidence>
<gene>
    <name evidence="4" type="ORF">U473_12200</name>
</gene>
<dbReference type="InterPro" id="IPR006268">
    <property type="entry name" value="DAHP_syn_2"/>
</dbReference>
<dbReference type="GO" id="GO:0016740">
    <property type="term" value="F:transferase activity"/>
    <property type="evidence" value="ECO:0007669"/>
    <property type="project" value="UniProtKB-KW"/>
</dbReference>
<dbReference type="NCBIfam" id="TIGR01361">
    <property type="entry name" value="DAHP_synth_Bsub"/>
    <property type="match status" value="1"/>
</dbReference>
<dbReference type="EMBL" id="LSKU01000001">
    <property type="protein sequence ID" value="KXG44700.1"/>
    <property type="molecule type" value="Genomic_DNA"/>
</dbReference>
<dbReference type="Proteomes" id="UP000070352">
    <property type="component" value="Unassembled WGS sequence"/>
</dbReference>
<dbReference type="InterPro" id="IPR013785">
    <property type="entry name" value="Aldolase_TIM"/>
</dbReference>
<feature type="domain" description="DAHP synthase ferredoxin-like" evidence="3">
    <location>
        <begin position="1"/>
        <end position="67"/>
    </location>
</feature>
<dbReference type="PANTHER" id="PTHR43018:SF2">
    <property type="entry name" value="PHOSPHO-2-DEHYDRO-3-DEOXYHEPTONATE ALDOLASE"/>
    <property type="match status" value="1"/>
</dbReference>
<reference evidence="4 5" key="1">
    <citation type="submission" date="2016-02" db="EMBL/GenBank/DDBJ databases">
        <title>Draft Genome for Tepidibacillus decaturensis nov. sp. Strain Z9, an Anaerobic, Moderately Thermophilic and Heterotrophic Bacterium from Deep Subsurface of the Illinois Basin, USA.</title>
        <authorList>
            <person name="Dong Y."/>
            <person name="Chang J.Y."/>
            <person name="Sanford R."/>
            <person name="Fouke B.W."/>
        </authorList>
    </citation>
    <scope>NUCLEOTIDE SEQUENCE [LARGE SCALE GENOMIC DNA]</scope>
    <source>
        <strain evidence="4 5">Z9</strain>
    </source>
</reference>
<accession>A0A135L6V3</accession>
<dbReference type="Pfam" id="PF18152">
    <property type="entry name" value="DAHP_snth_FXD"/>
    <property type="match status" value="1"/>
</dbReference>
<dbReference type="InterPro" id="IPR006218">
    <property type="entry name" value="DAHP1/KDSA"/>
</dbReference>
<comment type="caution">
    <text evidence="4">The sequence shown here is derived from an EMBL/GenBank/DDBJ whole genome shotgun (WGS) entry which is preliminary data.</text>
</comment>
<proteinExistence type="predicted"/>
<dbReference type="Gene3D" id="3.20.20.70">
    <property type="entry name" value="Aldolase class I"/>
    <property type="match status" value="1"/>
</dbReference>
<dbReference type="PANTHER" id="PTHR43018">
    <property type="entry name" value="PHOSPHO-2-DEHYDRO-3-DEOXYHEPTONATE ALDOLASE"/>
    <property type="match status" value="1"/>
</dbReference>
<name>A0A135L6V3_9BACI</name>
<dbReference type="InterPro" id="IPR052899">
    <property type="entry name" value="Class-I_DAHP_synthase"/>
</dbReference>
<dbReference type="NCBIfam" id="NF006421">
    <property type="entry name" value="PRK08673.1"/>
    <property type="match status" value="1"/>
</dbReference>
<dbReference type="GO" id="GO:0016832">
    <property type="term" value="F:aldehyde-lyase activity"/>
    <property type="evidence" value="ECO:0007669"/>
    <property type="project" value="InterPro"/>
</dbReference>
<keyword evidence="5" id="KW-1185">Reference proteome</keyword>
<evidence type="ECO:0000256" key="1">
    <source>
        <dbReference type="ARBA" id="ARBA00022679"/>
    </source>
</evidence>
<dbReference type="OrthoDB" id="9780456at2"/>
<evidence type="ECO:0000313" key="5">
    <source>
        <dbReference type="Proteomes" id="UP000070352"/>
    </source>
</evidence>
<dbReference type="Pfam" id="PF00793">
    <property type="entry name" value="DAHP_synth_1"/>
    <property type="match status" value="1"/>
</dbReference>
<dbReference type="RefSeq" id="WP_068726739.1">
    <property type="nucleotide sequence ID" value="NZ_LSKU01000001.1"/>
</dbReference>
<dbReference type="NCBIfam" id="NF009239">
    <property type="entry name" value="PRK12595.1"/>
    <property type="match status" value="1"/>
</dbReference>